<organism evidence="4 5">
    <name type="scientific">Rhodoblastus acidophilus</name>
    <name type="common">Rhodopseudomonas acidophila</name>
    <dbReference type="NCBI Taxonomy" id="1074"/>
    <lineage>
        <taxon>Bacteria</taxon>
        <taxon>Pseudomonadati</taxon>
        <taxon>Pseudomonadota</taxon>
        <taxon>Alphaproteobacteria</taxon>
        <taxon>Hyphomicrobiales</taxon>
        <taxon>Rhodoblastaceae</taxon>
        <taxon>Rhodoblastus</taxon>
    </lineage>
</organism>
<name>A0A212QZZ8_RHOAC</name>
<dbReference type="HAMAP" id="MF_01477">
    <property type="entry name" value="Iojap_RsfS"/>
    <property type="match status" value="1"/>
</dbReference>
<dbReference type="SUPFAM" id="SSF81301">
    <property type="entry name" value="Nucleotidyltransferase"/>
    <property type="match status" value="1"/>
</dbReference>
<comment type="function">
    <text evidence="2">Functions as a ribosomal silencing factor. Interacts with ribosomal protein uL14 (rplN), blocking formation of intersubunit bridge B8. Prevents association of the 30S and 50S ribosomal subunits and the formation of functional ribosomes, thus repressing translation.</text>
</comment>
<dbReference type="Pfam" id="PF02410">
    <property type="entry name" value="RsfS"/>
    <property type="match status" value="1"/>
</dbReference>
<dbReference type="Gene3D" id="3.30.460.10">
    <property type="entry name" value="Beta Polymerase, domain 2"/>
    <property type="match status" value="1"/>
</dbReference>
<dbReference type="InterPro" id="IPR043519">
    <property type="entry name" value="NT_sf"/>
</dbReference>
<dbReference type="EMBL" id="FYDG01000002">
    <property type="protein sequence ID" value="SNB65301.1"/>
    <property type="molecule type" value="Genomic_DNA"/>
</dbReference>
<reference evidence="5" key="1">
    <citation type="submission" date="2017-06" db="EMBL/GenBank/DDBJ databases">
        <authorList>
            <person name="Varghese N."/>
            <person name="Submissions S."/>
        </authorList>
    </citation>
    <scope>NUCLEOTIDE SEQUENCE [LARGE SCALE GENOMIC DNA]</scope>
    <source>
        <strain evidence="5">DSM 137</strain>
    </source>
</reference>
<sequence length="204" mass="22426">MRLVRTAPSYVDYFRRRRHFRREHARLAEDRKLTRKPVTTPVAPDAAHSVIPTPETASVAKAPKPRARKIPATVATTAEPRPEAAAEPKLHPAELQAAITALEDLKAEDISLIDLEGKTSVADWMVIASGRSTTQVGALADRVVRALKDMGARTPGVEGLPACDWVLIDAGDVIVHLFRPEVRAFYNLEKMWGVDRPTEARSPG</sequence>
<dbReference type="Proteomes" id="UP000198418">
    <property type="component" value="Unassembled WGS sequence"/>
</dbReference>
<dbReference type="AlphaFoldDB" id="A0A212QZZ8"/>
<feature type="region of interest" description="Disordered" evidence="3">
    <location>
        <begin position="55"/>
        <end position="88"/>
    </location>
</feature>
<comment type="subunit">
    <text evidence="2">Interacts with ribosomal protein uL14 (rplN).</text>
</comment>
<evidence type="ECO:0000313" key="5">
    <source>
        <dbReference type="Proteomes" id="UP000198418"/>
    </source>
</evidence>
<keyword evidence="2" id="KW-0810">Translation regulation</keyword>
<proteinExistence type="inferred from homology"/>
<evidence type="ECO:0000256" key="1">
    <source>
        <dbReference type="ARBA" id="ARBA00010574"/>
    </source>
</evidence>
<comment type="subcellular location">
    <subcellularLocation>
        <location evidence="2">Cytoplasm</location>
    </subcellularLocation>
</comment>
<dbReference type="GO" id="GO:0043023">
    <property type="term" value="F:ribosomal large subunit binding"/>
    <property type="evidence" value="ECO:0007669"/>
    <property type="project" value="TreeGrafter"/>
</dbReference>
<evidence type="ECO:0000256" key="2">
    <source>
        <dbReference type="HAMAP-Rule" id="MF_01477"/>
    </source>
</evidence>
<protein>
    <recommendedName>
        <fullName evidence="2">Ribosomal silencing factor RsfS</fullName>
    </recommendedName>
</protein>
<evidence type="ECO:0000313" key="4">
    <source>
        <dbReference type="EMBL" id="SNB65301.1"/>
    </source>
</evidence>
<gene>
    <name evidence="2" type="primary">rsfS</name>
    <name evidence="4" type="ORF">SAMN06265338_102188</name>
</gene>
<dbReference type="GO" id="GO:0042256">
    <property type="term" value="P:cytosolic ribosome assembly"/>
    <property type="evidence" value="ECO:0007669"/>
    <property type="project" value="UniProtKB-UniRule"/>
</dbReference>
<keyword evidence="2" id="KW-0963">Cytoplasm</keyword>
<evidence type="ECO:0000256" key="3">
    <source>
        <dbReference type="SAM" id="MobiDB-lite"/>
    </source>
</evidence>
<dbReference type="GO" id="GO:0017148">
    <property type="term" value="P:negative regulation of translation"/>
    <property type="evidence" value="ECO:0007669"/>
    <property type="project" value="UniProtKB-UniRule"/>
</dbReference>
<dbReference type="PANTHER" id="PTHR21043">
    <property type="entry name" value="IOJAP SUPERFAMILY ORTHOLOG"/>
    <property type="match status" value="1"/>
</dbReference>
<dbReference type="NCBIfam" id="TIGR00090">
    <property type="entry name" value="rsfS_iojap_ybeB"/>
    <property type="match status" value="1"/>
</dbReference>
<dbReference type="InterPro" id="IPR004394">
    <property type="entry name" value="Iojap/RsfS/C7orf30"/>
</dbReference>
<comment type="similarity">
    <text evidence="1 2">Belongs to the Iojap/RsfS family.</text>
</comment>
<dbReference type="PANTHER" id="PTHR21043:SF0">
    <property type="entry name" value="MITOCHONDRIAL ASSEMBLY OF RIBOSOMAL LARGE SUBUNIT PROTEIN 1"/>
    <property type="match status" value="1"/>
</dbReference>
<keyword evidence="5" id="KW-1185">Reference proteome</keyword>
<dbReference type="GO" id="GO:0090071">
    <property type="term" value="P:negative regulation of ribosome biogenesis"/>
    <property type="evidence" value="ECO:0007669"/>
    <property type="project" value="UniProtKB-UniRule"/>
</dbReference>
<keyword evidence="2" id="KW-0678">Repressor</keyword>
<accession>A0A212QZZ8</accession>
<dbReference type="GO" id="GO:0005737">
    <property type="term" value="C:cytoplasm"/>
    <property type="evidence" value="ECO:0007669"/>
    <property type="project" value="UniProtKB-SubCell"/>
</dbReference>